<keyword evidence="1" id="KW-0175">Coiled coil</keyword>
<protein>
    <submittedName>
        <fullName evidence="3">Lytic transglycosylase domain-containing protein</fullName>
    </submittedName>
</protein>
<organism evidence="3 4">
    <name type="scientific">Candidatus Galligastranaerophilus intestinavium</name>
    <dbReference type="NCBI Taxonomy" id="2840836"/>
    <lineage>
        <taxon>Bacteria</taxon>
        <taxon>Candidatus Galligastranaerophilus</taxon>
    </lineage>
</organism>
<dbReference type="InterPro" id="IPR023346">
    <property type="entry name" value="Lysozyme-like_dom_sf"/>
</dbReference>
<accession>A0A9D1FJ65</accession>
<dbReference type="CDD" id="cd00254">
    <property type="entry name" value="LT-like"/>
    <property type="match status" value="1"/>
</dbReference>
<reference evidence="3" key="1">
    <citation type="submission" date="2020-10" db="EMBL/GenBank/DDBJ databases">
        <authorList>
            <person name="Gilroy R."/>
        </authorList>
    </citation>
    <scope>NUCLEOTIDE SEQUENCE</scope>
    <source>
        <strain evidence="3">CHK152-2871</strain>
    </source>
</reference>
<proteinExistence type="predicted"/>
<evidence type="ECO:0000256" key="1">
    <source>
        <dbReference type="SAM" id="Coils"/>
    </source>
</evidence>
<feature type="coiled-coil region" evidence="1">
    <location>
        <begin position="32"/>
        <end position="59"/>
    </location>
</feature>
<evidence type="ECO:0000259" key="2">
    <source>
        <dbReference type="Pfam" id="PF01464"/>
    </source>
</evidence>
<dbReference type="EMBL" id="DVJQ01000034">
    <property type="protein sequence ID" value="HIS74175.1"/>
    <property type="molecule type" value="Genomic_DNA"/>
</dbReference>
<evidence type="ECO:0000313" key="3">
    <source>
        <dbReference type="EMBL" id="HIS74175.1"/>
    </source>
</evidence>
<reference evidence="3" key="2">
    <citation type="journal article" date="2021" name="PeerJ">
        <title>Extensive microbial diversity within the chicken gut microbiome revealed by metagenomics and culture.</title>
        <authorList>
            <person name="Gilroy R."/>
            <person name="Ravi A."/>
            <person name="Getino M."/>
            <person name="Pursley I."/>
            <person name="Horton D.L."/>
            <person name="Alikhan N.F."/>
            <person name="Baker D."/>
            <person name="Gharbi K."/>
            <person name="Hall N."/>
            <person name="Watson M."/>
            <person name="Adriaenssens E.M."/>
            <person name="Foster-Nyarko E."/>
            <person name="Jarju S."/>
            <person name="Secka A."/>
            <person name="Antonio M."/>
            <person name="Oren A."/>
            <person name="Chaudhuri R.R."/>
            <person name="La Ragione R."/>
            <person name="Hildebrand F."/>
            <person name="Pallen M.J."/>
        </authorList>
    </citation>
    <scope>NUCLEOTIDE SEQUENCE</scope>
    <source>
        <strain evidence="3">CHK152-2871</strain>
    </source>
</reference>
<dbReference type="InterPro" id="IPR008258">
    <property type="entry name" value="Transglycosylase_SLT_dom_1"/>
</dbReference>
<gene>
    <name evidence="3" type="ORF">IAA86_04040</name>
</gene>
<dbReference type="AlphaFoldDB" id="A0A9D1FJ65"/>
<dbReference type="Gene3D" id="1.10.530.10">
    <property type="match status" value="1"/>
</dbReference>
<dbReference type="Proteomes" id="UP000886865">
    <property type="component" value="Unassembled WGS sequence"/>
</dbReference>
<comment type="caution">
    <text evidence="3">The sequence shown here is derived from an EMBL/GenBank/DDBJ whole genome shotgun (WGS) entry which is preliminary data.</text>
</comment>
<dbReference type="Pfam" id="PF01464">
    <property type="entry name" value="SLT"/>
    <property type="match status" value="1"/>
</dbReference>
<evidence type="ECO:0000313" key="4">
    <source>
        <dbReference type="Proteomes" id="UP000886865"/>
    </source>
</evidence>
<dbReference type="SUPFAM" id="SSF53955">
    <property type="entry name" value="Lysozyme-like"/>
    <property type="match status" value="1"/>
</dbReference>
<sequence length="335" mass="37537">MINKINNSTNFCGSNIEQGNIRLDDIDTVFKMRDLKRAHERELQEIRNAQEEFRAKNNASCDTFVSTKKENAKKAKKSVSIPAALSAAAILLSLGIKTGLIALDNDGDIELPSSSVVLEQEPQPAYEIEIVDPPKYSAEEIQYAIDTIKSDPDLKKAYYDMILTINNMSDVFDNPVEVLNSILDEPYASNIDIEYVLAQIFAESNGQHFDENGEVLTSGANCNGYMQMSKAATEEMNNRYFEANPQDRNDPLGNLKLGIALDNYLMENSFPNDLFNATAAYNCGVGNAKKGNYIGADKYAQKVLECYQILKDNPLFTQMLLDGELNEYQDEFIYF</sequence>
<feature type="domain" description="Transglycosylase SLT" evidence="2">
    <location>
        <begin position="189"/>
        <end position="290"/>
    </location>
</feature>
<name>A0A9D1FJ65_9BACT</name>